<dbReference type="OrthoDB" id="26525at2759"/>
<dbReference type="PROSITE" id="PS00018">
    <property type="entry name" value="EF_HAND_1"/>
    <property type="match status" value="4"/>
</dbReference>
<feature type="domain" description="EF-hand" evidence="4">
    <location>
        <begin position="6"/>
        <end position="41"/>
    </location>
</feature>
<dbReference type="InterPro" id="IPR002048">
    <property type="entry name" value="EF_hand_dom"/>
</dbReference>
<dbReference type="PANTHER" id="PTHR45942">
    <property type="entry name" value="PROTEIN PHOSPATASE 3 REGULATORY SUBUNIT B ALPHA ISOFORM TYPE 1"/>
    <property type="match status" value="1"/>
</dbReference>
<keyword evidence="6" id="KW-1185">Reference proteome</keyword>
<evidence type="ECO:0000313" key="5">
    <source>
        <dbReference type="EMBL" id="KAA0186327.1"/>
    </source>
</evidence>
<dbReference type="EMBL" id="LUCM01009831">
    <property type="protein sequence ID" value="KAA0186327.1"/>
    <property type="molecule type" value="Genomic_DNA"/>
</dbReference>
<organism evidence="5 6">
    <name type="scientific">Fasciolopsis buskii</name>
    <dbReference type="NCBI Taxonomy" id="27845"/>
    <lineage>
        <taxon>Eukaryota</taxon>
        <taxon>Metazoa</taxon>
        <taxon>Spiralia</taxon>
        <taxon>Lophotrochozoa</taxon>
        <taxon>Platyhelminthes</taxon>
        <taxon>Trematoda</taxon>
        <taxon>Digenea</taxon>
        <taxon>Plagiorchiida</taxon>
        <taxon>Echinostomata</taxon>
        <taxon>Echinostomatoidea</taxon>
        <taxon>Fasciolidae</taxon>
        <taxon>Fasciolopsis</taxon>
    </lineage>
</organism>
<proteinExistence type="predicted"/>
<evidence type="ECO:0000259" key="4">
    <source>
        <dbReference type="PROSITE" id="PS50222"/>
    </source>
</evidence>
<dbReference type="Gene3D" id="1.10.238.10">
    <property type="entry name" value="EF-hand"/>
    <property type="match status" value="2"/>
</dbReference>
<dbReference type="InterPro" id="IPR018247">
    <property type="entry name" value="EF_Hand_1_Ca_BS"/>
</dbReference>
<gene>
    <name evidence="5" type="ORF">FBUS_10022</name>
</gene>
<keyword evidence="2" id="KW-0677">Repeat</keyword>
<accession>A0A8E0VGA5</accession>
<dbReference type="SUPFAM" id="SSF47473">
    <property type="entry name" value="EF-hand"/>
    <property type="match status" value="1"/>
</dbReference>
<reference evidence="5" key="1">
    <citation type="submission" date="2019-05" db="EMBL/GenBank/DDBJ databases">
        <title>Annotation for the trematode Fasciolopsis buski.</title>
        <authorList>
            <person name="Choi Y.-J."/>
        </authorList>
    </citation>
    <scope>NUCLEOTIDE SEQUENCE</scope>
    <source>
        <strain evidence="5">HT</strain>
        <tissue evidence="5">Whole worm</tissue>
    </source>
</reference>
<keyword evidence="1" id="KW-0479">Metal-binding</keyword>
<evidence type="ECO:0000313" key="6">
    <source>
        <dbReference type="Proteomes" id="UP000728185"/>
    </source>
</evidence>
<name>A0A8E0VGA5_9TREM</name>
<dbReference type="PROSITE" id="PS50222">
    <property type="entry name" value="EF_HAND_2"/>
    <property type="match status" value="4"/>
</dbReference>
<protein>
    <submittedName>
        <fullName evidence="5">Calcium-binding protein</fullName>
    </submittedName>
</protein>
<dbReference type="Proteomes" id="UP000728185">
    <property type="component" value="Unassembled WGS sequence"/>
</dbReference>
<feature type="domain" description="EF-hand" evidence="4">
    <location>
        <begin position="114"/>
        <end position="149"/>
    </location>
</feature>
<dbReference type="FunFam" id="1.10.238.10:FF:000003">
    <property type="entry name" value="Calmodulin A"/>
    <property type="match status" value="1"/>
</dbReference>
<evidence type="ECO:0000256" key="3">
    <source>
        <dbReference type="ARBA" id="ARBA00022837"/>
    </source>
</evidence>
<dbReference type="GO" id="GO:0005509">
    <property type="term" value="F:calcium ion binding"/>
    <property type="evidence" value="ECO:0007669"/>
    <property type="project" value="InterPro"/>
</dbReference>
<evidence type="ECO:0000256" key="2">
    <source>
        <dbReference type="ARBA" id="ARBA00022737"/>
    </source>
</evidence>
<keyword evidence="3" id="KW-0106">Calcium</keyword>
<feature type="domain" description="EF-hand" evidence="4">
    <location>
        <begin position="44"/>
        <end position="75"/>
    </location>
</feature>
<evidence type="ECO:0000256" key="1">
    <source>
        <dbReference type="ARBA" id="ARBA00022723"/>
    </source>
</evidence>
<dbReference type="InterPro" id="IPR011992">
    <property type="entry name" value="EF-hand-dom_pair"/>
</dbReference>
<dbReference type="AlphaFoldDB" id="A0A8E0VGA5"/>
<dbReference type="Pfam" id="PF13499">
    <property type="entry name" value="EF-hand_7"/>
    <property type="match status" value="2"/>
</dbReference>
<comment type="caution">
    <text evidence="5">The sequence shown here is derived from an EMBL/GenBank/DDBJ whole genome shotgun (WGS) entry which is preliminary data.</text>
</comment>
<feature type="domain" description="EF-hand" evidence="4">
    <location>
        <begin position="77"/>
        <end position="112"/>
    </location>
</feature>
<sequence>MTLSNDQVKRLLTKFHQLDRNGDGILTYEEVREVATHSGLPPTQADEFMRMFDLSGDNQVTLQEYITALGLDPPPPADVKIWKNAFDSIDTDGSGYLSKQEVRQLLYQLDYRRCTDFQVEQWMNSVDKDGDGMISFAEFSTFMEMSTQSSTF</sequence>
<dbReference type="SMART" id="SM00054">
    <property type="entry name" value="EFh"/>
    <property type="match status" value="4"/>
</dbReference>